<feature type="chain" id="PRO_5031234905" description="IPT/TIG domain-containing protein" evidence="1">
    <location>
        <begin position="20"/>
        <end position="884"/>
    </location>
</feature>
<dbReference type="CDD" id="cd00603">
    <property type="entry name" value="IPT_PCSR"/>
    <property type="match status" value="1"/>
</dbReference>
<name>A0A7R9TMR3_MICPS</name>
<accession>A0A7R9TMR3</accession>
<protein>
    <recommendedName>
        <fullName evidence="2">IPT/TIG domain-containing protein</fullName>
    </recommendedName>
</protein>
<keyword evidence="1" id="KW-0732">Signal</keyword>
<dbReference type="InterPro" id="IPR014756">
    <property type="entry name" value="Ig_E-set"/>
</dbReference>
<dbReference type="InterPro" id="IPR013783">
    <property type="entry name" value="Ig-like_fold"/>
</dbReference>
<dbReference type="Pfam" id="PF01833">
    <property type="entry name" value="TIG"/>
    <property type="match status" value="1"/>
</dbReference>
<gene>
    <name evidence="3" type="ORF">MPUS1402_LOCUS7043</name>
</gene>
<feature type="signal peptide" evidence="1">
    <location>
        <begin position="1"/>
        <end position="19"/>
    </location>
</feature>
<sequence length="884" mass="98753">MGASLCACILLFHFSLTKGLDPDSDIADDYTGKFHAFYGKRTCSSVHIHFTKSKSPVTELAVSASLMEVYKIRSIPPRRHMTQDVTHYSGDNELAPLSISSSRLNHSSIIPQADSLFLYQRTANLDPLTSGHVIALFNLSPVSGPREGGTDITIRGSGFFHTGRELCRFSCLYAGVDCGSVMVPAQVVTNTKAYCTSPFNRFAGTTYISLSMDGTTYSADFFSALHPSGTLLFTYRSTRPSGQFTMDNNTGPFSGGTVITITIDQPHENNDDGIDVSGYSRFEPSSLNSCLFKFSFTTSVRNSISLYTEAKWLTYRRIQCASPPCVSHSYETVLATLFVSNDGLQYSKEIGNFTYRNTVPKLFKISTMQEAGAYVARGPWSGNTEVYVIGNDFLPSEKLKARFVAVVKDLSENFTGVLEKKEGECLFDTAERVRCISPPWYPSDSLMIQSGDLQPCFLTSVHLSNDDGKHWSADISDKFLYCPVYVSTYGSNSLGEGTPRLPFRDLNRAVQAILANPWKRRKKFRSSVQNTSCLGSQRFGGQPHCQNTFHYINSDQILLTDGIYQDTADMSGAGWNLNLAAHGRVIEVLAQNAGRVFLDCTNKNIEVLHATYEINGHEPDVEQRGSISFKDVGIVRCTGFIRWELFDYHWRVTQSLNIMPFLSSELLSRVSVCKFEPFLYGLPVIWGHTDETGPIYIPERNHLRKVPDETSPFSGLIYLCRTLGSSALLNPGTPPAQGNSIEASLQTSIKAHYPFDRRQLLSEEPFVLYAAKKCRNLLLGSGSGCVHEHLEYVLYKKTVQRNVQIRPSYLQRKPIGSDQTSKKSFVTRELEEHSFVIGKSLLLFRASRNHKEYQLQNIVLPKKHRIRAKRQLFQGSRGGSFPVD</sequence>
<dbReference type="AlphaFoldDB" id="A0A7R9TMR3"/>
<dbReference type="Gene3D" id="2.60.40.10">
    <property type="entry name" value="Immunoglobulins"/>
    <property type="match status" value="2"/>
</dbReference>
<organism evidence="3">
    <name type="scientific">Micromonas pusilla</name>
    <name type="common">Picoplanktonic green alga</name>
    <name type="synonym">Chromulina pusilla</name>
    <dbReference type="NCBI Taxonomy" id="38833"/>
    <lineage>
        <taxon>Eukaryota</taxon>
        <taxon>Viridiplantae</taxon>
        <taxon>Chlorophyta</taxon>
        <taxon>Mamiellophyceae</taxon>
        <taxon>Mamiellales</taxon>
        <taxon>Mamiellaceae</taxon>
        <taxon>Micromonas</taxon>
    </lineage>
</organism>
<evidence type="ECO:0000313" key="3">
    <source>
        <dbReference type="EMBL" id="CAD8240058.1"/>
    </source>
</evidence>
<dbReference type="SUPFAM" id="SSF81296">
    <property type="entry name" value="E set domains"/>
    <property type="match status" value="1"/>
</dbReference>
<evidence type="ECO:0000259" key="2">
    <source>
        <dbReference type="Pfam" id="PF01833"/>
    </source>
</evidence>
<feature type="domain" description="IPT/TIG" evidence="2">
    <location>
        <begin position="139"/>
        <end position="219"/>
    </location>
</feature>
<evidence type="ECO:0000256" key="1">
    <source>
        <dbReference type="SAM" id="SignalP"/>
    </source>
</evidence>
<dbReference type="EMBL" id="HBDY01009421">
    <property type="protein sequence ID" value="CAD8240058.1"/>
    <property type="molecule type" value="Transcribed_RNA"/>
</dbReference>
<reference evidence="3" key="1">
    <citation type="submission" date="2021-01" db="EMBL/GenBank/DDBJ databases">
        <authorList>
            <person name="Corre E."/>
            <person name="Pelletier E."/>
            <person name="Niang G."/>
            <person name="Scheremetjew M."/>
            <person name="Finn R."/>
            <person name="Kale V."/>
            <person name="Holt S."/>
            <person name="Cochrane G."/>
            <person name="Meng A."/>
            <person name="Brown T."/>
            <person name="Cohen L."/>
        </authorList>
    </citation>
    <scope>NUCLEOTIDE SEQUENCE</scope>
    <source>
        <strain evidence="3">RCC1614</strain>
    </source>
</reference>
<dbReference type="InterPro" id="IPR002909">
    <property type="entry name" value="IPT_dom"/>
</dbReference>
<proteinExistence type="predicted"/>